<name>A0A7I7Q684_9MYCO</name>
<evidence type="ECO:0000313" key="2">
    <source>
        <dbReference type="EMBL" id="BBY21783.1"/>
    </source>
</evidence>
<dbReference type="AlphaFoldDB" id="A0A7I7Q684"/>
<feature type="chain" id="PRO_5039489538" description="Lipoprotein" evidence="1">
    <location>
        <begin position="18"/>
        <end position="49"/>
    </location>
</feature>
<keyword evidence="3" id="KW-1185">Reference proteome</keyword>
<organism evidence="2 3">
    <name type="scientific">Mycobacterium stomatepiae</name>
    <dbReference type="NCBI Taxonomy" id="470076"/>
    <lineage>
        <taxon>Bacteria</taxon>
        <taxon>Bacillati</taxon>
        <taxon>Actinomycetota</taxon>
        <taxon>Actinomycetes</taxon>
        <taxon>Mycobacteriales</taxon>
        <taxon>Mycobacteriaceae</taxon>
        <taxon>Mycobacterium</taxon>
        <taxon>Mycobacterium simiae complex</taxon>
    </lineage>
</organism>
<proteinExistence type="predicted"/>
<dbReference type="Proteomes" id="UP000467130">
    <property type="component" value="Chromosome"/>
</dbReference>
<dbReference type="KEGG" id="msto:MSTO_19880"/>
<evidence type="ECO:0008006" key="4">
    <source>
        <dbReference type="Google" id="ProtNLM"/>
    </source>
</evidence>
<accession>A0A7I7Q684</accession>
<dbReference type="EMBL" id="AP022587">
    <property type="protein sequence ID" value="BBY21783.1"/>
    <property type="molecule type" value="Genomic_DNA"/>
</dbReference>
<keyword evidence="1" id="KW-0732">Signal</keyword>
<reference evidence="2 3" key="1">
    <citation type="journal article" date="2019" name="Emerg. Microbes Infect.">
        <title>Comprehensive subspecies identification of 175 nontuberculous mycobacteria species based on 7547 genomic profiles.</title>
        <authorList>
            <person name="Matsumoto Y."/>
            <person name="Kinjo T."/>
            <person name="Motooka D."/>
            <person name="Nabeya D."/>
            <person name="Jung N."/>
            <person name="Uechi K."/>
            <person name="Horii T."/>
            <person name="Iida T."/>
            <person name="Fujita J."/>
            <person name="Nakamura S."/>
        </authorList>
    </citation>
    <scope>NUCLEOTIDE SEQUENCE [LARGE SCALE GENOMIC DNA]</scope>
    <source>
        <strain evidence="2 3">JCM 17783</strain>
    </source>
</reference>
<gene>
    <name evidence="2" type="ORF">MSTO_19880</name>
</gene>
<evidence type="ECO:0000313" key="3">
    <source>
        <dbReference type="Proteomes" id="UP000467130"/>
    </source>
</evidence>
<protein>
    <recommendedName>
        <fullName evidence="4">Lipoprotein</fullName>
    </recommendedName>
</protein>
<evidence type="ECO:0000256" key="1">
    <source>
        <dbReference type="SAM" id="SignalP"/>
    </source>
</evidence>
<sequence>MKSMTAKKALNVAAATAGLVAVMLVPTGCSTAVGGTGGSGGLSINLPTL</sequence>
<feature type="signal peptide" evidence="1">
    <location>
        <begin position="1"/>
        <end position="17"/>
    </location>
</feature>